<protein>
    <submittedName>
        <fullName evidence="1">Uncharacterized protein conserved in bacteria</fullName>
    </submittedName>
</protein>
<organism evidence="1 2">
    <name type="scientific">Listeria grayi</name>
    <name type="common">Listeria murrayi</name>
    <dbReference type="NCBI Taxonomy" id="1641"/>
    <lineage>
        <taxon>Bacteria</taxon>
        <taxon>Bacillati</taxon>
        <taxon>Bacillota</taxon>
        <taxon>Bacilli</taxon>
        <taxon>Bacillales</taxon>
        <taxon>Listeriaceae</taxon>
        <taxon>Listeria</taxon>
    </lineage>
</organism>
<dbReference type="EMBL" id="UGPG01000001">
    <property type="protein sequence ID" value="STY45121.1"/>
    <property type="molecule type" value="Genomic_DNA"/>
</dbReference>
<evidence type="ECO:0000313" key="2">
    <source>
        <dbReference type="Proteomes" id="UP000254879"/>
    </source>
</evidence>
<gene>
    <name evidence="1" type="ORF">NCTC10815_02496</name>
</gene>
<dbReference type="RefSeq" id="WP_115346200.1">
    <property type="nucleotide sequence ID" value="NZ_UGPG01000001.1"/>
</dbReference>
<dbReference type="Gene3D" id="1.20.58.320">
    <property type="entry name" value="TPR-like"/>
    <property type="match status" value="1"/>
</dbReference>
<dbReference type="AlphaFoldDB" id="A0A378MFQ3"/>
<proteinExistence type="predicted"/>
<name>A0A378MFQ3_LISGR</name>
<dbReference type="Proteomes" id="UP000254879">
    <property type="component" value="Unassembled WGS sequence"/>
</dbReference>
<sequence>MVTVAEVMHFWFQELTPEQRFAKDDKLDEEIRARFGELQEQAARGECFSWRETIEGRLAEIIVLDQFSRNIYRNDPRSFASDGMALLLAQEAIRTGENVKLPAEQRGFLYMPLMHAESLVIHEEAVKYFSEPGLEQNLEFEHRHRDIILRFGRYPHRNQILGRRSTADELAFLKEPGSSF</sequence>
<evidence type="ECO:0000313" key="1">
    <source>
        <dbReference type="EMBL" id="STY45121.1"/>
    </source>
</evidence>
<dbReference type="Gene3D" id="1.25.40.10">
    <property type="entry name" value="Tetratricopeptide repeat domain"/>
    <property type="match status" value="1"/>
</dbReference>
<dbReference type="InterPro" id="IPR010323">
    <property type="entry name" value="DUF924"/>
</dbReference>
<dbReference type="SUPFAM" id="SSF48452">
    <property type="entry name" value="TPR-like"/>
    <property type="match status" value="1"/>
</dbReference>
<dbReference type="InterPro" id="IPR011990">
    <property type="entry name" value="TPR-like_helical_dom_sf"/>
</dbReference>
<reference evidence="1 2" key="1">
    <citation type="submission" date="2018-06" db="EMBL/GenBank/DDBJ databases">
        <authorList>
            <consortium name="Pathogen Informatics"/>
            <person name="Doyle S."/>
        </authorList>
    </citation>
    <scope>NUCLEOTIDE SEQUENCE [LARGE SCALE GENOMIC DNA]</scope>
    <source>
        <strain evidence="2">NCTC 10815</strain>
    </source>
</reference>
<accession>A0A378MFQ3</accession>
<dbReference type="Pfam" id="PF06041">
    <property type="entry name" value="DUF924"/>
    <property type="match status" value="1"/>
</dbReference>